<dbReference type="AlphaFoldDB" id="A0A8S9IY51"/>
<keyword evidence="5" id="KW-0539">Nucleus</keyword>
<dbReference type="Pfam" id="PF00010">
    <property type="entry name" value="HLH"/>
    <property type="match status" value="1"/>
</dbReference>
<dbReference type="GO" id="GO:0003700">
    <property type="term" value="F:DNA-binding transcription factor activity"/>
    <property type="evidence" value="ECO:0007669"/>
    <property type="project" value="TreeGrafter"/>
</dbReference>
<evidence type="ECO:0000256" key="1">
    <source>
        <dbReference type="ARBA" id="ARBA00004123"/>
    </source>
</evidence>
<dbReference type="FunFam" id="4.10.280.10:FF:000002">
    <property type="entry name" value="Basic helix-loop-helix transcription factor"/>
    <property type="match status" value="1"/>
</dbReference>
<protein>
    <recommendedName>
        <fullName evidence="7">BHLH domain-containing protein</fullName>
    </recommendedName>
</protein>
<keyword evidence="3" id="KW-0238">DNA-binding</keyword>
<dbReference type="PROSITE" id="PS50888">
    <property type="entry name" value="BHLH"/>
    <property type="match status" value="1"/>
</dbReference>
<name>A0A8S9IY51_BRACR</name>
<evidence type="ECO:0000256" key="5">
    <source>
        <dbReference type="ARBA" id="ARBA00023242"/>
    </source>
</evidence>
<reference evidence="8" key="1">
    <citation type="submission" date="2019-12" db="EMBL/GenBank/DDBJ databases">
        <title>Genome sequencing and annotation of Brassica cretica.</title>
        <authorList>
            <person name="Studholme D.J."/>
            <person name="Sarris P.F."/>
        </authorList>
    </citation>
    <scope>NUCLEOTIDE SEQUENCE</scope>
    <source>
        <strain evidence="8">PFS-102/07</strain>
        <tissue evidence="8">Leaf</tissue>
    </source>
</reference>
<feature type="compositionally biased region" description="Basic and acidic residues" evidence="6">
    <location>
        <begin position="163"/>
        <end position="172"/>
    </location>
</feature>
<dbReference type="SMART" id="SM00353">
    <property type="entry name" value="HLH"/>
    <property type="match status" value="1"/>
</dbReference>
<feature type="region of interest" description="Disordered" evidence="6">
    <location>
        <begin position="144"/>
        <end position="178"/>
    </location>
</feature>
<dbReference type="EMBL" id="QGKY02001015">
    <property type="protein sequence ID" value="KAF2574618.1"/>
    <property type="molecule type" value="Genomic_DNA"/>
</dbReference>
<evidence type="ECO:0000313" key="8">
    <source>
        <dbReference type="EMBL" id="KAF2574618.1"/>
    </source>
</evidence>
<proteinExistence type="predicted"/>
<dbReference type="GO" id="GO:0003677">
    <property type="term" value="F:DNA binding"/>
    <property type="evidence" value="ECO:0007669"/>
    <property type="project" value="UniProtKB-KW"/>
</dbReference>
<dbReference type="GO" id="GO:0005634">
    <property type="term" value="C:nucleus"/>
    <property type="evidence" value="ECO:0007669"/>
    <property type="project" value="UniProtKB-SubCell"/>
</dbReference>
<evidence type="ECO:0000256" key="6">
    <source>
        <dbReference type="SAM" id="MobiDB-lite"/>
    </source>
</evidence>
<dbReference type="CDD" id="cd18919">
    <property type="entry name" value="bHLH_AtBPE_like"/>
    <property type="match status" value="1"/>
</dbReference>
<keyword evidence="2" id="KW-0805">Transcription regulation</keyword>
<dbReference type="PANTHER" id="PTHR12565">
    <property type="entry name" value="STEROL REGULATORY ELEMENT-BINDING PROTEIN"/>
    <property type="match status" value="1"/>
</dbReference>
<organism evidence="8">
    <name type="scientific">Brassica cretica</name>
    <name type="common">Mustard</name>
    <dbReference type="NCBI Taxonomy" id="69181"/>
    <lineage>
        <taxon>Eukaryota</taxon>
        <taxon>Viridiplantae</taxon>
        <taxon>Streptophyta</taxon>
        <taxon>Embryophyta</taxon>
        <taxon>Tracheophyta</taxon>
        <taxon>Spermatophyta</taxon>
        <taxon>Magnoliopsida</taxon>
        <taxon>eudicotyledons</taxon>
        <taxon>Gunneridae</taxon>
        <taxon>Pentapetalae</taxon>
        <taxon>rosids</taxon>
        <taxon>malvids</taxon>
        <taxon>Brassicales</taxon>
        <taxon>Brassicaceae</taxon>
        <taxon>Brassiceae</taxon>
        <taxon>Brassica</taxon>
    </lineage>
</organism>
<comment type="subcellular location">
    <subcellularLocation>
        <location evidence="1">Nucleus</location>
    </subcellularLocation>
</comment>
<dbReference type="InterPro" id="IPR011598">
    <property type="entry name" value="bHLH_dom"/>
</dbReference>
<feature type="domain" description="BHLH" evidence="7">
    <location>
        <begin position="192"/>
        <end position="242"/>
    </location>
</feature>
<accession>A0A8S9IY51</accession>
<keyword evidence="4" id="KW-0804">Transcription</keyword>
<dbReference type="PANTHER" id="PTHR12565:SF380">
    <property type="entry name" value="BHLH DOMAIN-CONTAINING PROTEIN"/>
    <property type="match status" value="1"/>
</dbReference>
<gene>
    <name evidence="8" type="ORF">F2Q70_00001018</name>
</gene>
<dbReference type="Gene3D" id="4.10.280.10">
    <property type="entry name" value="Helix-loop-helix DNA-binding domain"/>
    <property type="match status" value="1"/>
</dbReference>
<dbReference type="InterPro" id="IPR036638">
    <property type="entry name" value="HLH_DNA-bd_sf"/>
</dbReference>
<dbReference type="GO" id="GO:0046983">
    <property type="term" value="F:protein dimerization activity"/>
    <property type="evidence" value="ECO:0007669"/>
    <property type="project" value="InterPro"/>
</dbReference>
<evidence type="ECO:0000256" key="3">
    <source>
        <dbReference type="ARBA" id="ARBA00023125"/>
    </source>
</evidence>
<sequence>MLEGLVSPESLSLSYADMSVPERLKWLQQHQQQEVLSLSSNDSPDLLQILQFHGSNNDELLQSTFSHFQMVGSGFGTNYNMGFGHSHEAMDGYISRTSSCQIHSPDTMGVMLKNSEENRAISLKNKRKSEVCLIIVKTREEEKTEKKIKVEAETESNISNKEASSDTSKETSKGASQIQKLDYIHVRARRGEATDRHSLAERARREKISKKMKYLQDLVPGCNTVTGKAGVLDEIINYVQSLQRQVEFLSMKLAVINPELELGVEDLSVKQFQAYFTNFPVVIASKPSVMVDVPLFPLDQQGSLNLSVSNPNQTSIDAPSESWETQSQSLFASVLR</sequence>
<evidence type="ECO:0000256" key="4">
    <source>
        <dbReference type="ARBA" id="ARBA00023163"/>
    </source>
</evidence>
<evidence type="ECO:0000256" key="2">
    <source>
        <dbReference type="ARBA" id="ARBA00023015"/>
    </source>
</evidence>
<dbReference type="InterPro" id="IPR024097">
    <property type="entry name" value="bHLH_ZIP_TF"/>
</dbReference>
<dbReference type="SUPFAM" id="SSF47459">
    <property type="entry name" value="HLH, helix-loop-helix DNA-binding domain"/>
    <property type="match status" value="1"/>
</dbReference>
<comment type="caution">
    <text evidence="8">The sequence shown here is derived from an EMBL/GenBank/DDBJ whole genome shotgun (WGS) entry which is preliminary data.</text>
</comment>
<evidence type="ECO:0000259" key="7">
    <source>
        <dbReference type="PROSITE" id="PS50888"/>
    </source>
</evidence>